<keyword evidence="3" id="KW-0731">Sigma factor</keyword>
<protein>
    <submittedName>
        <fullName evidence="7">RNA polymerase sigma factor</fullName>
    </submittedName>
</protein>
<evidence type="ECO:0000313" key="8">
    <source>
        <dbReference type="Proteomes" id="UP000515806"/>
    </source>
</evidence>
<dbReference type="InterPro" id="IPR013324">
    <property type="entry name" value="RNA_pol_sigma_r3/r4-like"/>
</dbReference>
<dbReference type="InterPro" id="IPR039425">
    <property type="entry name" value="RNA_pol_sigma-70-like"/>
</dbReference>
<dbReference type="SUPFAM" id="SSF88946">
    <property type="entry name" value="Sigma2 domain of RNA polymerase sigma factors"/>
    <property type="match status" value="1"/>
</dbReference>
<reference evidence="7 8" key="1">
    <citation type="submission" date="2020-08" db="EMBL/GenBank/DDBJ databases">
        <title>Genome sequence of Pedobacter roseus KACC 11594T.</title>
        <authorList>
            <person name="Hyun D.-W."/>
            <person name="Bae J.-W."/>
        </authorList>
    </citation>
    <scope>NUCLEOTIDE SEQUENCE [LARGE SCALE GENOMIC DNA]</scope>
    <source>
        <strain evidence="7 8">KACC 11594</strain>
    </source>
</reference>
<keyword evidence="2" id="KW-0805">Transcription regulation</keyword>
<keyword evidence="4" id="KW-0804">Transcription</keyword>
<accession>A0A7G9QNA3</accession>
<feature type="domain" description="RNA polymerase sigma-70 region 2" evidence="5">
    <location>
        <begin position="9"/>
        <end position="76"/>
    </location>
</feature>
<dbReference type="NCBIfam" id="TIGR02937">
    <property type="entry name" value="sigma70-ECF"/>
    <property type="match status" value="1"/>
</dbReference>
<evidence type="ECO:0000256" key="1">
    <source>
        <dbReference type="ARBA" id="ARBA00010641"/>
    </source>
</evidence>
<dbReference type="PANTHER" id="PTHR43133">
    <property type="entry name" value="RNA POLYMERASE ECF-TYPE SIGMA FACTO"/>
    <property type="match status" value="1"/>
</dbReference>
<sequence length="168" mass="19516">MNELKFGTLIKEHSPALRRHAIRYTKNEDDADDLVQDTMIKAIRFYKNFEEGTNIKGWLFVIMRNTFINDYRKNTRKNALITQTDEISSQDLAVSASANKATGTFILGDIQKALASIPEIYSTPFIRYFEGHKYQEIADEFNMPIGTVKTRIHIAREMLKKYLKTYQP</sequence>
<dbReference type="InterPro" id="IPR013249">
    <property type="entry name" value="RNA_pol_sigma70_r4_t2"/>
</dbReference>
<dbReference type="GO" id="GO:0006352">
    <property type="term" value="P:DNA-templated transcription initiation"/>
    <property type="evidence" value="ECO:0007669"/>
    <property type="project" value="InterPro"/>
</dbReference>
<evidence type="ECO:0000256" key="3">
    <source>
        <dbReference type="ARBA" id="ARBA00023082"/>
    </source>
</evidence>
<dbReference type="EMBL" id="CP060723">
    <property type="protein sequence ID" value="QNN44828.1"/>
    <property type="molecule type" value="Genomic_DNA"/>
</dbReference>
<evidence type="ECO:0000256" key="4">
    <source>
        <dbReference type="ARBA" id="ARBA00023163"/>
    </source>
</evidence>
<gene>
    <name evidence="7" type="ORF">H9L23_12450</name>
</gene>
<dbReference type="AlphaFoldDB" id="A0A7G9QNA3"/>
<dbReference type="GO" id="GO:0016987">
    <property type="term" value="F:sigma factor activity"/>
    <property type="evidence" value="ECO:0007669"/>
    <property type="project" value="UniProtKB-KW"/>
</dbReference>
<dbReference type="InterPro" id="IPR014284">
    <property type="entry name" value="RNA_pol_sigma-70_dom"/>
</dbReference>
<evidence type="ECO:0000313" key="7">
    <source>
        <dbReference type="EMBL" id="QNN44828.1"/>
    </source>
</evidence>
<keyword evidence="8" id="KW-1185">Reference proteome</keyword>
<dbReference type="InterPro" id="IPR007627">
    <property type="entry name" value="RNA_pol_sigma70_r2"/>
</dbReference>
<dbReference type="InterPro" id="IPR013325">
    <property type="entry name" value="RNA_pol_sigma_r2"/>
</dbReference>
<dbReference type="Proteomes" id="UP000515806">
    <property type="component" value="Chromosome"/>
</dbReference>
<evidence type="ECO:0000259" key="5">
    <source>
        <dbReference type="Pfam" id="PF04542"/>
    </source>
</evidence>
<name>A0A7G9QNA3_9SPHI</name>
<evidence type="ECO:0000259" key="6">
    <source>
        <dbReference type="Pfam" id="PF08281"/>
    </source>
</evidence>
<dbReference type="Gene3D" id="1.10.1740.10">
    <property type="match status" value="1"/>
</dbReference>
<dbReference type="Gene3D" id="1.10.10.10">
    <property type="entry name" value="Winged helix-like DNA-binding domain superfamily/Winged helix DNA-binding domain"/>
    <property type="match status" value="1"/>
</dbReference>
<dbReference type="SUPFAM" id="SSF88659">
    <property type="entry name" value="Sigma3 and sigma4 domains of RNA polymerase sigma factors"/>
    <property type="match status" value="1"/>
</dbReference>
<dbReference type="InterPro" id="IPR036388">
    <property type="entry name" value="WH-like_DNA-bd_sf"/>
</dbReference>
<dbReference type="PANTHER" id="PTHR43133:SF25">
    <property type="entry name" value="RNA POLYMERASE SIGMA FACTOR RFAY-RELATED"/>
    <property type="match status" value="1"/>
</dbReference>
<dbReference type="Pfam" id="PF08281">
    <property type="entry name" value="Sigma70_r4_2"/>
    <property type="match status" value="1"/>
</dbReference>
<dbReference type="CDD" id="cd06171">
    <property type="entry name" value="Sigma70_r4"/>
    <property type="match status" value="1"/>
</dbReference>
<dbReference type="KEGG" id="proe:H9L23_12450"/>
<dbReference type="Pfam" id="PF04542">
    <property type="entry name" value="Sigma70_r2"/>
    <property type="match status" value="1"/>
</dbReference>
<feature type="domain" description="RNA polymerase sigma factor 70 region 4 type 2" evidence="6">
    <location>
        <begin position="109"/>
        <end position="159"/>
    </location>
</feature>
<comment type="similarity">
    <text evidence="1">Belongs to the sigma-70 factor family. ECF subfamily.</text>
</comment>
<organism evidence="7 8">
    <name type="scientific">Pedobacter roseus</name>
    <dbReference type="NCBI Taxonomy" id="336820"/>
    <lineage>
        <taxon>Bacteria</taxon>
        <taxon>Pseudomonadati</taxon>
        <taxon>Bacteroidota</taxon>
        <taxon>Sphingobacteriia</taxon>
        <taxon>Sphingobacteriales</taxon>
        <taxon>Sphingobacteriaceae</taxon>
        <taxon>Pedobacter</taxon>
    </lineage>
</organism>
<evidence type="ECO:0000256" key="2">
    <source>
        <dbReference type="ARBA" id="ARBA00023015"/>
    </source>
</evidence>
<dbReference type="GO" id="GO:0003677">
    <property type="term" value="F:DNA binding"/>
    <property type="evidence" value="ECO:0007669"/>
    <property type="project" value="InterPro"/>
</dbReference>
<dbReference type="RefSeq" id="WP_187595257.1">
    <property type="nucleotide sequence ID" value="NZ_CP060723.1"/>
</dbReference>
<proteinExistence type="inferred from homology"/>